<gene>
    <name evidence="5" type="ORF">BN7_1657</name>
</gene>
<proteinExistence type="inferred from homology"/>
<dbReference type="GO" id="GO:0005811">
    <property type="term" value="C:lipid droplet"/>
    <property type="evidence" value="ECO:0007669"/>
    <property type="project" value="TreeGrafter"/>
</dbReference>
<dbReference type="AlphaFoldDB" id="K0KKY3"/>
<accession>K0KKY3</accession>
<dbReference type="InterPro" id="IPR007751">
    <property type="entry name" value="DUF676_lipase-like"/>
</dbReference>
<dbReference type="SUPFAM" id="SSF53474">
    <property type="entry name" value="alpha/beta-Hydrolases"/>
    <property type="match status" value="1"/>
</dbReference>
<dbReference type="EC" id="3.1.-.-" evidence="5"/>
<keyword evidence="2" id="KW-0442">Lipid degradation</keyword>
<dbReference type="GO" id="GO:0047372">
    <property type="term" value="F:monoacylglycerol lipase activity"/>
    <property type="evidence" value="ECO:0007669"/>
    <property type="project" value="TreeGrafter"/>
</dbReference>
<keyword evidence="3" id="KW-0472">Membrane</keyword>
<sequence>MVDVHLVVLVHGLWGNKTHFDYINSQIEEFKSQNKQTNDQEELVVYRTQGNEGYKTLDGIDVCGLRVAHEIIEQINIITKKVDQQVNKISIIGYSLGGLISRYAVGILYHQNYFKLIKPINFITFCTPHVGVLTPGSNISVRFFNTIVPKLISLSGKQMFLKDKSGSNEHPLLYSMAQPNSVFFKALSEFKYLSLYANTINDRRTSWWTAGISICDPFINIDENSSLNDLNYNYIDAYEPIILDANSKIIISNRTINKELIPPTTEEIVQNFWIRKSKWIIVLFNMLIFAPLWVIGFIISGVMESFKSHRRINLTLRENSNFLSSITDLIIEEEGEDEASEEDEDDALSELDFRTPAESIHSLDKNFNFQEFDYNVNSALHDQADNLMESVWDAMTSKDQIKSAQLSLAYDLKHDKSDTNIDVISTDDNDNVPGLKSTINELSYFDKDSEFYKIDALKPFIINLNDDQLEIIKNLNSLKWSKFPLLIRHTKSTHSASIVRDLNDKTLFEGKVVIKHWIENVFKLE</sequence>
<dbReference type="Proteomes" id="UP000009328">
    <property type="component" value="Unassembled WGS sequence"/>
</dbReference>
<dbReference type="Pfam" id="PF05057">
    <property type="entry name" value="DUF676"/>
    <property type="match status" value="1"/>
</dbReference>
<protein>
    <submittedName>
        <fullName evidence="5">Lipase</fullName>
        <ecNumber evidence="5">3.1.-.-</ecNumber>
    </submittedName>
</protein>
<keyword evidence="3" id="KW-1133">Transmembrane helix</keyword>
<dbReference type="PANTHER" id="PTHR12482">
    <property type="entry name" value="LIPASE ROG1-RELATED-RELATED"/>
    <property type="match status" value="1"/>
</dbReference>
<evidence type="ECO:0000256" key="3">
    <source>
        <dbReference type="SAM" id="Phobius"/>
    </source>
</evidence>
<dbReference type="InterPro" id="IPR029058">
    <property type="entry name" value="AB_hydrolase_fold"/>
</dbReference>
<dbReference type="GO" id="GO:0004622">
    <property type="term" value="F:phosphatidylcholine lysophospholipase activity"/>
    <property type="evidence" value="ECO:0007669"/>
    <property type="project" value="TreeGrafter"/>
</dbReference>
<dbReference type="GO" id="GO:0016042">
    <property type="term" value="P:lipid catabolic process"/>
    <property type="evidence" value="ECO:0007669"/>
    <property type="project" value="UniProtKB-KW"/>
</dbReference>
<keyword evidence="5" id="KW-0378">Hydrolase</keyword>
<comment type="similarity">
    <text evidence="1">Belongs to the putative lipase ROG1 family.</text>
</comment>
<organism evidence="5 6">
    <name type="scientific">Wickerhamomyces ciferrii (strain ATCC 14091 / BCRC 22168 / CBS 111 / JCM 3599 / NBRC 0793 / NRRL Y-1031 F-60-10)</name>
    <name type="common">Yeast</name>
    <name type="synonym">Pichia ciferrii</name>
    <dbReference type="NCBI Taxonomy" id="1206466"/>
    <lineage>
        <taxon>Eukaryota</taxon>
        <taxon>Fungi</taxon>
        <taxon>Dikarya</taxon>
        <taxon>Ascomycota</taxon>
        <taxon>Saccharomycotina</taxon>
        <taxon>Saccharomycetes</taxon>
        <taxon>Phaffomycetales</taxon>
        <taxon>Wickerhamomycetaceae</taxon>
        <taxon>Wickerhamomyces</taxon>
    </lineage>
</organism>
<evidence type="ECO:0000313" key="6">
    <source>
        <dbReference type="Proteomes" id="UP000009328"/>
    </source>
</evidence>
<evidence type="ECO:0000313" key="5">
    <source>
        <dbReference type="EMBL" id="CCH42114.1"/>
    </source>
</evidence>
<keyword evidence="2" id="KW-0443">Lipid metabolism</keyword>
<dbReference type="EMBL" id="CAIF01000037">
    <property type="protein sequence ID" value="CCH42114.1"/>
    <property type="molecule type" value="Genomic_DNA"/>
</dbReference>
<evidence type="ECO:0000256" key="2">
    <source>
        <dbReference type="ARBA" id="ARBA00022963"/>
    </source>
</evidence>
<dbReference type="PANTHER" id="PTHR12482:SF65">
    <property type="entry name" value="ESTERASE, PUTATIVE (AFU_ORTHOLOGUE AFUA_3G12320)-RELATED"/>
    <property type="match status" value="1"/>
</dbReference>
<keyword evidence="6" id="KW-1185">Reference proteome</keyword>
<dbReference type="Gene3D" id="3.40.50.1820">
    <property type="entry name" value="alpha/beta hydrolase"/>
    <property type="match status" value="1"/>
</dbReference>
<dbReference type="InterPro" id="IPR044294">
    <property type="entry name" value="Lipase-like"/>
</dbReference>
<keyword evidence="3" id="KW-0812">Transmembrane</keyword>
<reference evidence="5 6" key="1">
    <citation type="journal article" date="2012" name="Eukaryot. Cell">
        <title>Draft genome sequence of Wickerhamomyces ciferrii NRRL Y-1031 F-60-10.</title>
        <authorList>
            <person name="Schneider J."/>
            <person name="Andrea H."/>
            <person name="Blom J."/>
            <person name="Jaenicke S."/>
            <person name="Ruckert C."/>
            <person name="Schorsch C."/>
            <person name="Szczepanowski R."/>
            <person name="Farwick M."/>
            <person name="Goesmann A."/>
            <person name="Puhler A."/>
            <person name="Schaffer S."/>
            <person name="Tauch A."/>
            <person name="Kohler T."/>
            <person name="Brinkrolf K."/>
        </authorList>
    </citation>
    <scope>NUCLEOTIDE SEQUENCE [LARGE SCALE GENOMIC DNA]</scope>
    <source>
        <strain evidence="6">ATCC 14091 / BCRC 22168 / CBS 111 / JCM 3599 / NBRC 0793 / NRRL Y-1031 F-60-10</strain>
    </source>
</reference>
<feature type="transmembrane region" description="Helical" evidence="3">
    <location>
        <begin position="279"/>
        <end position="302"/>
    </location>
</feature>
<dbReference type="eggNOG" id="KOG4372">
    <property type="taxonomic scope" value="Eukaryota"/>
</dbReference>
<comment type="caution">
    <text evidence="5">The sequence shown here is derived from an EMBL/GenBank/DDBJ whole genome shotgun (WGS) entry which is preliminary data.</text>
</comment>
<evidence type="ECO:0000256" key="1">
    <source>
        <dbReference type="ARBA" id="ARBA00007920"/>
    </source>
</evidence>
<evidence type="ECO:0000259" key="4">
    <source>
        <dbReference type="Pfam" id="PF05057"/>
    </source>
</evidence>
<dbReference type="InParanoid" id="K0KKY3"/>
<dbReference type="HOGENOM" id="CLU_027968_1_1_1"/>
<feature type="domain" description="DUF676" evidence="4">
    <location>
        <begin position="4"/>
        <end position="206"/>
    </location>
</feature>
<name>K0KKY3_WICCF</name>